<feature type="region of interest" description="Disordered" evidence="2">
    <location>
        <begin position="392"/>
        <end position="454"/>
    </location>
</feature>
<evidence type="ECO:0000256" key="2">
    <source>
        <dbReference type="SAM" id="MobiDB-lite"/>
    </source>
</evidence>
<feature type="compositionally biased region" description="Polar residues" evidence="2">
    <location>
        <begin position="133"/>
        <end position="160"/>
    </location>
</feature>
<accession>A0A1Y2LP46</accession>
<dbReference type="EMBL" id="KZ107853">
    <property type="protein sequence ID" value="OSS45744.1"/>
    <property type="molecule type" value="Genomic_DNA"/>
</dbReference>
<feature type="compositionally biased region" description="Basic and acidic residues" evidence="2">
    <location>
        <begin position="406"/>
        <end position="418"/>
    </location>
</feature>
<proteinExistence type="predicted"/>
<reference evidence="3 4" key="1">
    <citation type="journal article" date="2017" name="Genome Announc.">
        <title>Genome sequence of the saprophytic ascomycete Epicoccum nigrum ICMP 19927 strain isolated from New Zealand.</title>
        <authorList>
            <person name="Fokin M."/>
            <person name="Fleetwood D."/>
            <person name="Weir B.S."/>
            <person name="Villas-Boas S.G."/>
        </authorList>
    </citation>
    <scope>NUCLEOTIDE SEQUENCE [LARGE SCALE GENOMIC DNA]</scope>
    <source>
        <strain evidence="3 4">ICMP 19927</strain>
    </source>
</reference>
<feature type="region of interest" description="Disordered" evidence="2">
    <location>
        <begin position="1"/>
        <end position="21"/>
    </location>
</feature>
<dbReference type="Proteomes" id="UP000193240">
    <property type="component" value="Unassembled WGS sequence"/>
</dbReference>
<keyword evidence="1" id="KW-0175">Coiled coil</keyword>
<feature type="compositionally biased region" description="Low complexity" evidence="2">
    <location>
        <begin position="435"/>
        <end position="449"/>
    </location>
</feature>
<feature type="compositionally biased region" description="Polar residues" evidence="2">
    <location>
        <begin position="172"/>
        <end position="188"/>
    </location>
</feature>
<feature type="compositionally biased region" description="Polar residues" evidence="2">
    <location>
        <begin position="7"/>
        <end position="17"/>
    </location>
</feature>
<feature type="region of interest" description="Disordered" evidence="2">
    <location>
        <begin position="125"/>
        <end position="223"/>
    </location>
</feature>
<dbReference type="InParanoid" id="A0A1Y2LP46"/>
<sequence>MEFTGKPTESQSGTGSLWQDRAAIDEFEFASEMRDTMKQDSPTLQIADSNRDVSVNAYISTPPSNLTGDHEDAGDAVRVEEDPSVQLGKEKDGERGMWETPVDAALDDRHEERSIAEDILVNHPSLKRPPITRNGSSFTRPTKASMGWQTQKLQSDTNEQPIWRPAGRLGSVGSSRPGSAHSNSTGRSNDYVGGRHSPQYRSPKRLQIVPNDQVSQGKSQRSSQLLANTTIITEERYETASLGNKLLKAIPEDAIEAAVASSDALNDLRHSVSTWADQHHSSLDREVWNMGSDLDHFCIAWIKACAAAEISCEALDAFHFLVTKSEVDEASRSSAHQELEMNKLANWISETQERINRLERQCKEKDDMLEIIQAEIISAQIVSAEDSAPQLQSQQHCKAQGKQRKLSKETPVSDKAEQQLDGTGLGSKGHPTNTSESPSPLASPSSANPTHRSLKPIFLFPTSPLQAPSRHPAPPKADPESILALREKLRLEREEQAAITALKDKVRRLRIESIGLPPSVRSRLKEREGEREKNRYGEEPTWFERWRGYEDAVWGQLSGEERRKVGDLG</sequence>
<name>A0A1Y2LP46_EPING</name>
<organism evidence="3 4">
    <name type="scientific">Epicoccum nigrum</name>
    <name type="common">Soil fungus</name>
    <name type="synonym">Epicoccum purpurascens</name>
    <dbReference type="NCBI Taxonomy" id="105696"/>
    <lineage>
        <taxon>Eukaryota</taxon>
        <taxon>Fungi</taxon>
        <taxon>Dikarya</taxon>
        <taxon>Ascomycota</taxon>
        <taxon>Pezizomycotina</taxon>
        <taxon>Dothideomycetes</taxon>
        <taxon>Pleosporomycetidae</taxon>
        <taxon>Pleosporales</taxon>
        <taxon>Pleosporineae</taxon>
        <taxon>Didymellaceae</taxon>
        <taxon>Epicoccum</taxon>
    </lineage>
</organism>
<evidence type="ECO:0000313" key="4">
    <source>
        <dbReference type="Proteomes" id="UP000193240"/>
    </source>
</evidence>
<evidence type="ECO:0000313" key="3">
    <source>
        <dbReference type="EMBL" id="OSS45744.1"/>
    </source>
</evidence>
<keyword evidence="4" id="KW-1185">Reference proteome</keyword>
<evidence type="ECO:0000256" key="1">
    <source>
        <dbReference type="SAM" id="Coils"/>
    </source>
</evidence>
<feature type="compositionally biased region" description="Polar residues" evidence="2">
    <location>
        <begin position="210"/>
        <end position="223"/>
    </location>
</feature>
<feature type="coiled-coil region" evidence="1">
    <location>
        <begin position="341"/>
        <end position="375"/>
    </location>
</feature>
<gene>
    <name evidence="3" type="ORF">B5807_09761</name>
</gene>
<protein>
    <submittedName>
        <fullName evidence="3">Uncharacterized protein</fullName>
    </submittedName>
</protein>
<dbReference type="AlphaFoldDB" id="A0A1Y2LP46"/>